<evidence type="ECO:0000256" key="1">
    <source>
        <dbReference type="SAM" id="MobiDB-lite"/>
    </source>
</evidence>
<accession>A0ABP5ZSC0</accession>
<proteinExistence type="predicted"/>
<keyword evidence="3" id="KW-1185">Reference proteome</keyword>
<sequence length="113" mass="12719">MKINPAPKGEQFVVSDLGAWNLVGKPVQVKYPAAQLKNDDDGPFEGPHEDSDRVQGSYQSGEPLRILCRVQQSDGHDWFQTDEGFVRDDQVVQAIGQALSRPLLNCMERWIRP</sequence>
<organism evidence="2 3">
    <name type="scientific">Terrabacter carboxydivorans</name>
    <dbReference type="NCBI Taxonomy" id="619730"/>
    <lineage>
        <taxon>Bacteria</taxon>
        <taxon>Bacillati</taxon>
        <taxon>Actinomycetota</taxon>
        <taxon>Actinomycetes</taxon>
        <taxon>Micrococcales</taxon>
        <taxon>Intrasporangiaceae</taxon>
        <taxon>Terrabacter</taxon>
    </lineage>
</organism>
<comment type="caution">
    <text evidence="2">The sequence shown here is derived from an EMBL/GenBank/DDBJ whole genome shotgun (WGS) entry which is preliminary data.</text>
</comment>
<feature type="region of interest" description="Disordered" evidence="1">
    <location>
        <begin position="36"/>
        <end position="57"/>
    </location>
</feature>
<dbReference type="RefSeq" id="WP_344257300.1">
    <property type="nucleotide sequence ID" value="NZ_BAAARE010000033.1"/>
</dbReference>
<evidence type="ECO:0000313" key="3">
    <source>
        <dbReference type="Proteomes" id="UP001500730"/>
    </source>
</evidence>
<dbReference type="EMBL" id="BAAARE010000033">
    <property type="protein sequence ID" value="GAA2501422.1"/>
    <property type="molecule type" value="Genomic_DNA"/>
</dbReference>
<evidence type="ECO:0000313" key="2">
    <source>
        <dbReference type="EMBL" id="GAA2501422.1"/>
    </source>
</evidence>
<gene>
    <name evidence="2" type="ORF">GCM10009858_44560</name>
</gene>
<protein>
    <submittedName>
        <fullName evidence="2">Uncharacterized protein</fullName>
    </submittedName>
</protein>
<dbReference type="Proteomes" id="UP001500730">
    <property type="component" value="Unassembled WGS sequence"/>
</dbReference>
<reference evidence="3" key="1">
    <citation type="journal article" date="2019" name="Int. J. Syst. Evol. Microbiol.">
        <title>The Global Catalogue of Microorganisms (GCM) 10K type strain sequencing project: providing services to taxonomists for standard genome sequencing and annotation.</title>
        <authorList>
            <consortium name="The Broad Institute Genomics Platform"/>
            <consortium name="The Broad Institute Genome Sequencing Center for Infectious Disease"/>
            <person name="Wu L."/>
            <person name="Ma J."/>
        </authorList>
    </citation>
    <scope>NUCLEOTIDE SEQUENCE [LARGE SCALE GENOMIC DNA]</scope>
    <source>
        <strain evidence="3">JCM 16259</strain>
    </source>
</reference>
<name>A0ABP5ZSC0_9MICO</name>